<comment type="caution">
    <text evidence="2">The sequence shown here is derived from an EMBL/GenBank/DDBJ whole genome shotgun (WGS) entry which is preliminary data.</text>
</comment>
<gene>
    <name evidence="2" type="ORF">PVAP13_6KG354400</name>
</gene>
<feature type="region of interest" description="Disordered" evidence="1">
    <location>
        <begin position="362"/>
        <end position="381"/>
    </location>
</feature>
<dbReference type="Proteomes" id="UP000823388">
    <property type="component" value="Chromosome 6K"/>
</dbReference>
<dbReference type="PANTHER" id="PTHR31344">
    <property type="entry name" value="NUCLEAR PORE COMPLEX PROTEIN NUP205"/>
    <property type="match status" value="1"/>
</dbReference>
<name>A0A8T0RIM0_PANVG</name>
<dbReference type="AlphaFoldDB" id="A0A8T0RIM0"/>
<keyword evidence="3" id="KW-1185">Reference proteome</keyword>
<proteinExistence type="predicted"/>
<dbReference type="GO" id="GO:0005643">
    <property type="term" value="C:nuclear pore"/>
    <property type="evidence" value="ECO:0007669"/>
    <property type="project" value="InterPro"/>
</dbReference>
<organism evidence="2 3">
    <name type="scientific">Panicum virgatum</name>
    <name type="common">Blackwell switchgrass</name>
    <dbReference type="NCBI Taxonomy" id="38727"/>
    <lineage>
        <taxon>Eukaryota</taxon>
        <taxon>Viridiplantae</taxon>
        <taxon>Streptophyta</taxon>
        <taxon>Embryophyta</taxon>
        <taxon>Tracheophyta</taxon>
        <taxon>Spermatophyta</taxon>
        <taxon>Magnoliopsida</taxon>
        <taxon>Liliopsida</taxon>
        <taxon>Poales</taxon>
        <taxon>Poaceae</taxon>
        <taxon>PACMAD clade</taxon>
        <taxon>Panicoideae</taxon>
        <taxon>Panicodae</taxon>
        <taxon>Paniceae</taxon>
        <taxon>Panicinae</taxon>
        <taxon>Panicum</taxon>
        <taxon>Panicum sect. Hiantes</taxon>
    </lineage>
</organism>
<evidence type="ECO:0000313" key="2">
    <source>
        <dbReference type="EMBL" id="KAG2584898.1"/>
    </source>
</evidence>
<dbReference type="InterPro" id="IPR021827">
    <property type="entry name" value="Nup186/Nup192/Nup205"/>
</dbReference>
<protein>
    <recommendedName>
        <fullName evidence="4">Dilute domain-containing protein</fullName>
    </recommendedName>
</protein>
<feature type="compositionally biased region" description="Basic and acidic residues" evidence="1">
    <location>
        <begin position="1"/>
        <end position="25"/>
    </location>
</feature>
<sequence>MGARDNLEGREEKRGVGSDYVHARDSFSSQGESRVPRKLSKKETKENSPSTTKSSVSRLAQNKLQHKGLNNVQNKSQKQKKTVSAAKAVEVRKPDIARVPSLPPSELSEETDDIISDAGTIDDKGNEEAKEIDVLDEAPHCDQSTGTDDDIPDIEEKIVHHDKSVVGQGNEESASRIDKLEQELREVAALEVSLYSVVPEHGSSAHKLHTPARRLSRLYIHASKFWSADKRASVAKNIASGLVLVAKSSSNDASRLTFWLSNTVVVREIIAQAFGVSRVNPMMMTMTMNMNGGAKNLDGKPMTMLWRNSSNGKQAKLAAMQMPDDWQETSTFLASLEKIESWIFSRIVDTVWWQALTPHMQTPAEGSSTPKAGRVSGPALGDQQQGTFSVNLWKAAFHDAFSRMCPLRAGGHECGCLPVLAKLVMEQCVARLDVAMFNAILRESANEIPTDPISDPIVDPKVLPIPAGDLSFGSGAQLKNSVCADSVLCAFQVVFCYNCYMVVCQDWKLVKMVDG</sequence>
<reference evidence="2" key="1">
    <citation type="submission" date="2020-05" db="EMBL/GenBank/DDBJ databases">
        <title>WGS assembly of Panicum virgatum.</title>
        <authorList>
            <person name="Lovell J.T."/>
            <person name="Jenkins J."/>
            <person name="Shu S."/>
            <person name="Juenger T.E."/>
            <person name="Schmutz J."/>
        </authorList>
    </citation>
    <scope>NUCLEOTIDE SEQUENCE</scope>
    <source>
        <strain evidence="2">AP13</strain>
    </source>
</reference>
<evidence type="ECO:0008006" key="4">
    <source>
        <dbReference type="Google" id="ProtNLM"/>
    </source>
</evidence>
<feature type="region of interest" description="Disordered" evidence="1">
    <location>
        <begin position="1"/>
        <end position="126"/>
    </location>
</feature>
<accession>A0A8T0RIM0</accession>
<evidence type="ECO:0000256" key="1">
    <source>
        <dbReference type="SAM" id="MobiDB-lite"/>
    </source>
</evidence>
<dbReference type="PANTHER" id="PTHR31344:SF25">
    <property type="entry name" value="OS08G0505200 PROTEIN"/>
    <property type="match status" value="1"/>
</dbReference>
<dbReference type="EMBL" id="CM029047">
    <property type="protein sequence ID" value="KAG2584898.1"/>
    <property type="molecule type" value="Genomic_DNA"/>
</dbReference>
<feature type="compositionally biased region" description="Polar residues" evidence="1">
    <location>
        <begin position="47"/>
        <end position="63"/>
    </location>
</feature>
<evidence type="ECO:0000313" key="3">
    <source>
        <dbReference type="Proteomes" id="UP000823388"/>
    </source>
</evidence>